<dbReference type="Pfam" id="PF01467">
    <property type="entry name" value="CTP_transf_like"/>
    <property type="match status" value="1"/>
</dbReference>
<dbReference type="InterPro" id="IPR014729">
    <property type="entry name" value="Rossmann-like_a/b/a_fold"/>
</dbReference>
<sequence>MGIVVVSGHFDPLHRGHVEHIKKASKLGDCLFVIVGSDAQLKRKYGYVLQPLSKRIERILRKAPFVQGVIVSVDKDGTQ</sequence>
<dbReference type="InterPro" id="IPR004821">
    <property type="entry name" value="Cyt_trans-like"/>
</dbReference>
<name>A0A0F8ZHN1_9ZZZZ</name>
<gene>
    <name evidence="2" type="ORF">LCGC14_3034020</name>
</gene>
<proteinExistence type="predicted"/>
<dbReference type="AlphaFoldDB" id="A0A0F8ZHN1"/>
<dbReference type="EMBL" id="LAZR01063462">
    <property type="protein sequence ID" value="KKK59476.1"/>
    <property type="molecule type" value="Genomic_DNA"/>
</dbReference>
<organism evidence="2">
    <name type="scientific">marine sediment metagenome</name>
    <dbReference type="NCBI Taxonomy" id="412755"/>
    <lineage>
        <taxon>unclassified sequences</taxon>
        <taxon>metagenomes</taxon>
        <taxon>ecological metagenomes</taxon>
    </lineage>
</organism>
<feature type="domain" description="Cytidyltransferase-like" evidence="1">
    <location>
        <begin position="6"/>
        <end position="58"/>
    </location>
</feature>
<dbReference type="NCBIfam" id="TIGR00125">
    <property type="entry name" value="cyt_tran_rel"/>
    <property type="match status" value="1"/>
</dbReference>
<comment type="caution">
    <text evidence="2">The sequence shown here is derived from an EMBL/GenBank/DDBJ whole genome shotgun (WGS) entry which is preliminary data.</text>
</comment>
<dbReference type="GO" id="GO:0003824">
    <property type="term" value="F:catalytic activity"/>
    <property type="evidence" value="ECO:0007669"/>
    <property type="project" value="InterPro"/>
</dbReference>
<protein>
    <recommendedName>
        <fullName evidence="1">Cytidyltransferase-like domain-containing protein</fullName>
    </recommendedName>
</protein>
<dbReference type="Gene3D" id="3.40.50.620">
    <property type="entry name" value="HUPs"/>
    <property type="match status" value="1"/>
</dbReference>
<evidence type="ECO:0000259" key="1">
    <source>
        <dbReference type="Pfam" id="PF01467"/>
    </source>
</evidence>
<evidence type="ECO:0000313" key="2">
    <source>
        <dbReference type="EMBL" id="KKK59476.1"/>
    </source>
</evidence>
<reference evidence="2" key="1">
    <citation type="journal article" date="2015" name="Nature">
        <title>Complex archaea that bridge the gap between prokaryotes and eukaryotes.</title>
        <authorList>
            <person name="Spang A."/>
            <person name="Saw J.H."/>
            <person name="Jorgensen S.L."/>
            <person name="Zaremba-Niedzwiedzka K."/>
            <person name="Martijn J."/>
            <person name="Lind A.E."/>
            <person name="van Eijk R."/>
            <person name="Schleper C."/>
            <person name="Guy L."/>
            <person name="Ettema T.J."/>
        </authorList>
    </citation>
    <scope>NUCLEOTIDE SEQUENCE</scope>
</reference>
<dbReference type="SUPFAM" id="SSF52374">
    <property type="entry name" value="Nucleotidylyl transferase"/>
    <property type="match status" value="1"/>
</dbReference>
<feature type="non-terminal residue" evidence="2">
    <location>
        <position position="79"/>
    </location>
</feature>
<accession>A0A0F8ZHN1</accession>